<reference evidence="2 3" key="1">
    <citation type="journal article" date="2016" name="Nat. Commun.">
        <title>Thousands of microbial genomes shed light on interconnected biogeochemical processes in an aquifer system.</title>
        <authorList>
            <person name="Anantharaman K."/>
            <person name="Brown C.T."/>
            <person name="Hug L.A."/>
            <person name="Sharon I."/>
            <person name="Castelle C.J."/>
            <person name="Probst A.J."/>
            <person name="Thomas B.C."/>
            <person name="Singh A."/>
            <person name="Wilkins M.J."/>
            <person name="Karaoz U."/>
            <person name="Brodie E.L."/>
            <person name="Williams K.H."/>
            <person name="Hubbard S.S."/>
            <person name="Banfield J.F."/>
        </authorList>
    </citation>
    <scope>NUCLEOTIDE SEQUENCE [LARGE SCALE GENOMIC DNA]</scope>
</reference>
<dbReference type="AlphaFoldDB" id="A0A1G2QD58"/>
<dbReference type="EMBL" id="MHTH01000021">
    <property type="protein sequence ID" value="OHA57891.1"/>
    <property type="molecule type" value="Genomic_DNA"/>
</dbReference>
<dbReference type="STRING" id="1802436.A2370_02670"/>
<feature type="region of interest" description="Disordered" evidence="1">
    <location>
        <begin position="60"/>
        <end position="96"/>
    </location>
</feature>
<evidence type="ECO:0000313" key="3">
    <source>
        <dbReference type="Proteomes" id="UP000176222"/>
    </source>
</evidence>
<evidence type="ECO:0000256" key="1">
    <source>
        <dbReference type="SAM" id="MobiDB-lite"/>
    </source>
</evidence>
<accession>A0A1G2QD58</accession>
<evidence type="ECO:0000313" key="2">
    <source>
        <dbReference type="EMBL" id="OHA57891.1"/>
    </source>
</evidence>
<proteinExistence type="predicted"/>
<gene>
    <name evidence="2" type="ORF">A2370_02670</name>
</gene>
<dbReference type="Proteomes" id="UP000176222">
    <property type="component" value="Unassembled WGS sequence"/>
</dbReference>
<comment type="caution">
    <text evidence="2">The sequence shown here is derived from an EMBL/GenBank/DDBJ whole genome shotgun (WGS) entry which is preliminary data.</text>
</comment>
<protein>
    <submittedName>
        <fullName evidence="2">Uncharacterized protein</fullName>
    </submittedName>
</protein>
<name>A0A1G2QD58_9BACT</name>
<organism evidence="2 3">
    <name type="scientific">Candidatus Vogelbacteria bacterium RIFOXYB1_FULL_42_16</name>
    <dbReference type="NCBI Taxonomy" id="1802436"/>
    <lineage>
        <taxon>Bacteria</taxon>
        <taxon>Candidatus Vogeliibacteriota</taxon>
    </lineage>
</organism>
<sequence>MIFFLIGIPLKTDKLGNSVEQKTERRVVMGKPINKVERHGTDPATSAIRELRDLLPHCFGQQETSPTFGANRPISFSPEYERSRGRRNPGLGPRDR</sequence>